<dbReference type="Pfam" id="PF10326">
    <property type="entry name" value="7TM_GPCR_Str"/>
    <property type="match status" value="1"/>
</dbReference>
<dbReference type="OMA" id="FMHENEE"/>
<keyword evidence="7 19" id="KW-1133">Transmembrane helix</keyword>
<feature type="transmembrane region" description="Helical" evidence="19">
    <location>
        <begin position="41"/>
        <end position="60"/>
    </location>
</feature>
<comment type="similarity">
    <text evidence="14">Belongs to the nematode receptor-like protein str family.</text>
</comment>
<feature type="transmembrane region" description="Helical" evidence="19">
    <location>
        <begin position="12"/>
        <end position="29"/>
    </location>
</feature>
<comment type="subunit">
    <text evidence="15">Interacts with odr-4.</text>
</comment>
<evidence type="ECO:0000256" key="3">
    <source>
        <dbReference type="ARBA" id="ARBA00022500"/>
    </source>
</evidence>
<dbReference type="SUPFAM" id="SSF81321">
    <property type="entry name" value="Family A G protein-coupled receptor-like"/>
    <property type="match status" value="1"/>
</dbReference>
<evidence type="ECO:0000256" key="2">
    <source>
        <dbReference type="ARBA" id="ARBA00022475"/>
    </source>
</evidence>
<keyword evidence="11" id="KW-0325">Glycoprotein</keyword>
<feature type="transmembrane region" description="Helical" evidence="19">
    <location>
        <begin position="89"/>
        <end position="114"/>
    </location>
</feature>
<evidence type="ECO:0000256" key="7">
    <source>
        <dbReference type="ARBA" id="ARBA00022989"/>
    </source>
</evidence>
<proteinExistence type="inferred from homology"/>
<feature type="transmembrane region" description="Helical" evidence="19">
    <location>
        <begin position="126"/>
        <end position="151"/>
    </location>
</feature>
<keyword evidence="2" id="KW-1003">Cell membrane</keyword>
<dbReference type="FunFam" id="1.20.1070.10:FF:000128">
    <property type="entry name" value="Seven TM Receptor"/>
    <property type="match status" value="1"/>
</dbReference>
<feature type="transmembrane region" description="Helical" evidence="19">
    <location>
        <begin position="276"/>
        <end position="295"/>
    </location>
</feature>
<dbReference type="InParanoid" id="E3NA06"/>
<dbReference type="GO" id="GO:0038022">
    <property type="term" value="F:G protein-coupled olfactory receptor activity"/>
    <property type="evidence" value="ECO:0007669"/>
    <property type="project" value="TreeGrafter"/>
</dbReference>
<keyword evidence="10" id="KW-0675">Receptor</keyword>
<evidence type="ECO:0000256" key="16">
    <source>
        <dbReference type="ARBA" id="ARBA00067967"/>
    </source>
</evidence>
<dbReference type="EMBL" id="DS268570">
    <property type="protein sequence ID" value="EFO90899.1"/>
    <property type="molecule type" value="Genomic_DNA"/>
</dbReference>
<dbReference type="GO" id="GO:0006935">
    <property type="term" value="P:chemotaxis"/>
    <property type="evidence" value="ECO:0007669"/>
    <property type="project" value="UniProtKB-KW"/>
</dbReference>
<feature type="transmembrane region" description="Helical" evidence="19">
    <location>
        <begin position="199"/>
        <end position="219"/>
    </location>
</feature>
<evidence type="ECO:0000256" key="18">
    <source>
        <dbReference type="ARBA" id="ARBA00082489"/>
    </source>
</evidence>
<evidence type="ECO:0000313" key="20">
    <source>
        <dbReference type="EMBL" id="EFO90899.1"/>
    </source>
</evidence>
<keyword evidence="8" id="KW-0969">Cilium</keyword>
<dbReference type="Proteomes" id="UP000008281">
    <property type="component" value="Unassembled WGS sequence"/>
</dbReference>
<organism evidence="21">
    <name type="scientific">Caenorhabditis remanei</name>
    <name type="common">Caenorhabditis vulgaris</name>
    <dbReference type="NCBI Taxonomy" id="31234"/>
    <lineage>
        <taxon>Eukaryota</taxon>
        <taxon>Metazoa</taxon>
        <taxon>Ecdysozoa</taxon>
        <taxon>Nematoda</taxon>
        <taxon>Chromadorea</taxon>
        <taxon>Rhabditida</taxon>
        <taxon>Rhabditina</taxon>
        <taxon>Rhabditomorpha</taxon>
        <taxon>Rhabditoidea</taxon>
        <taxon>Rhabditidae</taxon>
        <taxon>Peloderinae</taxon>
        <taxon>Caenorhabditis</taxon>
    </lineage>
</organism>
<evidence type="ECO:0000256" key="4">
    <source>
        <dbReference type="ARBA" id="ARBA00022606"/>
    </source>
</evidence>
<evidence type="ECO:0000256" key="6">
    <source>
        <dbReference type="ARBA" id="ARBA00022725"/>
    </source>
</evidence>
<name>E3NA06_CAERE</name>
<dbReference type="InterPro" id="IPR019428">
    <property type="entry name" value="7TM_GPCR_serpentine_rcpt_Str"/>
</dbReference>
<evidence type="ECO:0000256" key="14">
    <source>
        <dbReference type="ARBA" id="ARBA00061678"/>
    </source>
</evidence>
<evidence type="ECO:0000256" key="9">
    <source>
        <dbReference type="ARBA" id="ARBA00023136"/>
    </source>
</evidence>
<evidence type="ECO:0000256" key="19">
    <source>
        <dbReference type="SAM" id="Phobius"/>
    </source>
</evidence>
<dbReference type="AlphaFoldDB" id="E3NA06"/>
<protein>
    <recommendedName>
        <fullName evidence="16">Serpentine receptor class r-10</fullName>
    </recommendedName>
    <alternativeName>
        <fullName evidence="17">Odorant response abnormal protein 10</fullName>
    </alternativeName>
    <alternativeName>
        <fullName evidence="18">Olfactory receptor 10</fullName>
    </alternativeName>
</protein>
<keyword evidence="21" id="KW-1185">Reference proteome</keyword>
<keyword evidence="9 19" id="KW-0472">Membrane</keyword>
<comment type="function">
    <text evidence="13">An odorant receptor which affects chemotaxis to the volatile odorant diacetyl. Specifies AWA neuronal cell fate via the odr-7 pathway.</text>
</comment>
<keyword evidence="3" id="KW-0145">Chemotaxis</keyword>
<evidence type="ECO:0000256" key="17">
    <source>
        <dbReference type="ARBA" id="ARBA00078653"/>
    </source>
</evidence>
<evidence type="ECO:0000256" key="10">
    <source>
        <dbReference type="ARBA" id="ARBA00023170"/>
    </source>
</evidence>
<evidence type="ECO:0000313" key="21">
    <source>
        <dbReference type="Proteomes" id="UP000008281"/>
    </source>
</evidence>
<evidence type="ECO:0000256" key="13">
    <source>
        <dbReference type="ARBA" id="ARBA00054965"/>
    </source>
</evidence>
<dbReference type="eggNOG" id="ENOG502RT8Y">
    <property type="taxonomic scope" value="Eukaryota"/>
</dbReference>
<dbReference type="PANTHER" id="PTHR22943:SF249">
    <property type="entry name" value="SEVEN TM RECEPTOR"/>
    <property type="match status" value="1"/>
</dbReference>
<gene>
    <name evidence="20" type="primary">Cre-str-162</name>
    <name evidence="20" type="ORF">CRE_19446</name>
</gene>
<comment type="subcellular location">
    <subcellularLocation>
        <location evidence="1">Cell projection</location>
        <location evidence="1">Cilium membrane</location>
        <topology evidence="1">Multi-pass membrane protein</topology>
    </subcellularLocation>
</comment>
<dbReference type="GO" id="GO:0060170">
    <property type="term" value="C:ciliary membrane"/>
    <property type="evidence" value="ECO:0007669"/>
    <property type="project" value="UniProtKB-SubCell"/>
</dbReference>
<keyword evidence="4" id="KW-0716">Sensory transduction</keyword>
<dbReference type="PANTHER" id="PTHR22943">
    <property type="entry name" value="7-TRANSMEMBRANE DOMAIN RECEPTOR C.ELEGANS"/>
    <property type="match status" value="1"/>
</dbReference>
<accession>E3NA06</accession>
<dbReference type="FunCoup" id="E3NA06">
    <property type="interactions" value="3"/>
</dbReference>
<evidence type="ECO:0000256" key="12">
    <source>
        <dbReference type="ARBA" id="ARBA00023273"/>
    </source>
</evidence>
<dbReference type="HOGENOM" id="CLU_036335_2_0_1"/>
<dbReference type="OrthoDB" id="5817583at2759"/>
<keyword evidence="6" id="KW-0552">Olfaction</keyword>
<evidence type="ECO:0000256" key="1">
    <source>
        <dbReference type="ARBA" id="ARBA00004272"/>
    </source>
</evidence>
<evidence type="ECO:0000256" key="15">
    <source>
        <dbReference type="ARBA" id="ARBA00064300"/>
    </source>
</evidence>
<reference evidence="20" key="1">
    <citation type="submission" date="2007-07" db="EMBL/GenBank/DDBJ databases">
        <title>PCAP assembly of the Caenorhabditis remanei genome.</title>
        <authorList>
            <consortium name="The Caenorhabditis remanei Sequencing Consortium"/>
            <person name="Wilson R.K."/>
        </authorList>
    </citation>
    <scope>NUCLEOTIDE SEQUENCE [LARGE SCALE GENOMIC DNA]</scope>
    <source>
        <strain evidence="20">PB4641</strain>
    </source>
</reference>
<keyword evidence="5 19" id="KW-0812">Transmembrane</keyword>
<evidence type="ECO:0000256" key="11">
    <source>
        <dbReference type="ARBA" id="ARBA00023180"/>
    </source>
</evidence>
<evidence type="ECO:0000256" key="5">
    <source>
        <dbReference type="ARBA" id="ARBA00022692"/>
    </source>
</evidence>
<keyword evidence="12" id="KW-0966">Cell projection</keyword>
<evidence type="ECO:0000256" key="8">
    <source>
        <dbReference type="ARBA" id="ARBA00023069"/>
    </source>
</evidence>
<feature type="transmembrane region" description="Helical" evidence="19">
    <location>
        <begin position="250"/>
        <end position="270"/>
    </location>
</feature>
<dbReference type="GO" id="GO:0042048">
    <property type="term" value="P:olfactory behavior"/>
    <property type="evidence" value="ECO:0007669"/>
    <property type="project" value="TreeGrafter"/>
</dbReference>
<sequence>MNLAVKNIIQNICFSFALITNCTLIFLIIKRSPPKLGTYKYLMIFFSTVSTGYSFMEYFLNPLIFSYKDCFQVIAKVQFANNPLIDRYLLYYGCGFCGVIMSMFVVHFVFRFFALERKGKLKYFEGWFFACWLAVPIFTGFIWAQTVLAFLHEDPESSEYMREILLQNYNLTIPEIMYVGVLYHKKTADGKDILNYKGIQGVCILGTIMTVCFVFIIYYGSLTYKRIKHLILEGRSEYTRKLQKQLYQALVLQTIIPIFFMIVPLSIYFFSPLFHLGFQIIGDVTTFTTALYPIIDPLPVIFVIDNYRNAVFEFFGCLKAAREVNINVTSSSVVN</sequence>